<dbReference type="GO" id="GO:0004359">
    <property type="term" value="F:glutaminase activity"/>
    <property type="evidence" value="ECO:0007669"/>
    <property type="project" value="UniProtKB-EC"/>
</dbReference>
<comment type="catalytic activity">
    <reaction evidence="10 12">
        <text>5-[(5-phospho-1-deoxy-D-ribulos-1-ylimino)methylamino]-1-(5-phospho-beta-D-ribosyl)imidazole-4-carboxamide + L-glutamine = D-erythro-1-(imidazol-4-yl)glycerol 3-phosphate + 5-amino-1-(5-phospho-beta-D-ribosyl)imidazole-4-carboxamide + L-glutamate + H(+)</text>
        <dbReference type="Rhea" id="RHEA:24793"/>
        <dbReference type="ChEBI" id="CHEBI:15378"/>
        <dbReference type="ChEBI" id="CHEBI:29985"/>
        <dbReference type="ChEBI" id="CHEBI:58278"/>
        <dbReference type="ChEBI" id="CHEBI:58359"/>
        <dbReference type="ChEBI" id="CHEBI:58475"/>
        <dbReference type="ChEBI" id="CHEBI:58525"/>
        <dbReference type="EC" id="4.3.2.10"/>
    </reaction>
</comment>
<evidence type="ECO:0000256" key="13">
    <source>
        <dbReference type="PIRSR" id="PIRSR000495-1"/>
    </source>
</evidence>
<evidence type="ECO:0000256" key="6">
    <source>
        <dbReference type="ARBA" id="ARBA00022801"/>
    </source>
</evidence>
<dbReference type="HAMAP" id="MF_00278">
    <property type="entry name" value="HisH"/>
    <property type="match status" value="1"/>
</dbReference>
<evidence type="ECO:0000256" key="3">
    <source>
        <dbReference type="ARBA" id="ARBA00011152"/>
    </source>
</evidence>
<evidence type="ECO:0000256" key="5">
    <source>
        <dbReference type="ARBA" id="ARBA00022605"/>
    </source>
</evidence>
<evidence type="ECO:0000256" key="12">
    <source>
        <dbReference type="HAMAP-Rule" id="MF_00278"/>
    </source>
</evidence>
<dbReference type="PANTHER" id="PTHR42701">
    <property type="entry name" value="IMIDAZOLE GLYCEROL PHOSPHATE SYNTHASE SUBUNIT HISH"/>
    <property type="match status" value="1"/>
</dbReference>
<keyword evidence="8 12" id="KW-0368">Histidine biosynthesis</keyword>
<dbReference type="InterPro" id="IPR017926">
    <property type="entry name" value="GATASE"/>
</dbReference>
<dbReference type="Proteomes" id="UP000184474">
    <property type="component" value="Unassembled WGS sequence"/>
</dbReference>
<evidence type="ECO:0000256" key="10">
    <source>
        <dbReference type="ARBA" id="ARBA00047838"/>
    </source>
</evidence>
<feature type="domain" description="Glutamine amidotransferase" evidence="14">
    <location>
        <begin position="5"/>
        <end position="193"/>
    </location>
</feature>
<dbReference type="CDD" id="cd01748">
    <property type="entry name" value="GATase1_IGP_Synthase"/>
    <property type="match status" value="1"/>
</dbReference>
<comment type="subcellular location">
    <subcellularLocation>
        <location evidence="1 12">Cytoplasm</location>
    </subcellularLocation>
</comment>
<keyword evidence="4 12" id="KW-0963">Cytoplasm</keyword>
<dbReference type="Gene3D" id="3.40.50.880">
    <property type="match status" value="1"/>
</dbReference>
<dbReference type="EC" id="4.3.2.10" evidence="12"/>
<dbReference type="FunFam" id="3.40.50.880:FF:000009">
    <property type="entry name" value="Imidazole glycerol phosphate synthase subunit HisH"/>
    <property type="match status" value="1"/>
</dbReference>
<dbReference type="AlphaFoldDB" id="A0A1M6NL40"/>
<evidence type="ECO:0000259" key="14">
    <source>
        <dbReference type="Pfam" id="PF00117"/>
    </source>
</evidence>
<dbReference type="EMBL" id="FRAA01000002">
    <property type="protein sequence ID" value="SHJ96232.1"/>
    <property type="molecule type" value="Genomic_DNA"/>
</dbReference>
<dbReference type="PROSITE" id="PS51273">
    <property type="entry name" value="GATASE_TYPE_1"/>
    <property type="match status" value="1"/>
</dbReference>
<sequence length="195" mass="21674">MSKVVIIDYGAGNVRSVKFALERMGITPMLSRDAPEIQSADKIIFPGVGEASSSMKALENYGLIEVIQNAKQPFLGICLGMQMMCESSEENNTQGLGIFPLPVKLFAGGAVKVPHMGWNQIEALKTPIFNGLEEKEYMYFVHSYYVPDSEWTIAKASYPTPFSAALHKDNFYGCQFHPEKSGTFGQQILKNFIEM</sequence>
<gene>
    <name evidence="12" type="primary">hisH</name>
    <name evidence="15" type="ORF">SAMN04488028_102294</name>
</gene>
<proteinExistence type="inferred from homology"/>
<comment type="function">
    <text evidence="12">IGPS catalyzes the conversion of PRFAR and glutamine to IGP, AICAR and glutamate. The HisH subunit catalyzes the hydrolysis of glutamine to glutamate and ammonia as part of the synthesis of IGP and AICAR. The resulting ammonia molecule is channeled to the active site of HisF.</text>
</comment>
<dbReference type="GO" id="GO:0005737">
    <property type="term" value="C:cytoplasm"/>
    <property type="evidence" value="ECO:0007669"/>
    <property type="project" value="UniProtKB-SubCell"/>
</dbReference>
<dbReference type="InterPro" id="IPR029062">
    <property type="entry name" value="Class_I_gatase-like"/>
</dbReference>
<dbReference type="STRING" id="156994.SAMN04488028_102294"/>
<dbReference type="EC" id="3.5.1.2" evidence="12"/>
<keyword evidence="5 12" id="KW-0028">Amino-acid biosynthesis</keyword>
<comment type="pathway">
    <text evidence="2 12">Amino-acid biosynthesis; L-histidine biosynthesis; L-histidine from 5-phospho-alpha-D-ribose 1-diphosphate: step 5/9.</text>
</comment>
<organism evidence="15 16">
    <name type="scientific">Reichenbachiella agariperforans</name>
    <dbReference type="NCBI Taxonomy" id="156994"/>
    <lineage>
        <taxon>Bacteria</taxon>
        <taxon>Pseudomonadati</taxon>
        <taxon>Bacteroidota</taxon>
        <taxon>Cytophagia</taxon>
        <taxon>Cytophagales</taxon>
        <taxon>Reichenbachiellaceae</taxon>
        <taxon>Reichenbachiella</taxon>
    </lineage>
</organism>
<dbReference type="InterPro" id="IPR010139">
    <property type="entry name" value="Imidazole-glycPsynth_HisH"/>
</dbReference>
<keyword evidence="6 12" id="KW-0378">Hydrolase</keyword>
<evidence type="ECO:0000256" key="7">
    <source>
        <dbReference type="ARBA" id="ARBA00022962"/>
    </source>
</evidence>
<feature type="active site" evidence="12 13">
    <location>
        <position position="177"/>
    </location>
</feature>
<evidence type="ECO:0000256" key="11">
    <source>
        <dbReference type="ARBA" id="ARBA00049534"/>
    </source>
</evidence>
<dbReference type="GO" id="GO:0000107">
    <property type="term" value="F:imidazoleglycerol-phosphate synthase activity"/>
    <property type="evidence" value="ECO:0007669"/>
    <property type="project" value="UniProtKB-UniRule"/>
</dbReference>
<dbReference type="GO" id="GO:0000105">
    <property type="term" value="P:L-histidine biosynthetic process"/>
    <property type="evidence" value="ECO:0007669"/>
    <property type="project" value="UniProtKB-UniRule"/>
</dbReference>
<evidence type="ECO:0000256" key="9">
    <source>
        <dbReference type="ARBA" id="ARBA00023239"/>
    </source>
</evidence>
<evidence type="ECO:0000256" key="2">
    <source>
        <dbReference type="ARBA" id="ARBA00005091"/>
    </source>
</evidence>
<evidence type="ECO:0000313" key="16">
    <source>
        <dbReference type="Proteomes" id="UP000184474"/>
    </source>
</evidence>
<comment type="catalytic activity">
    <reaction evidence="11 12">
        <text>L-glutamine + H2O = L-glutamate + NH4(+)</text>
        <dbReference type="Rhea" id="RHEA:15889"/>
        <dbReference type="ChEBI" id="CHEBI:15377"/>
        <dbReference type="ChEBI" id="CHEBI:28938"/>
        <dbReference type="ChEBI" id="CHEBI:29985"/>
        <dbReference type="ChEBI" id="CHEBI:58359"/>
        <dbReference type="EC" id="3.5.1.2"/>
    </reaction>
</comment>
<evidence type="ECO:0000256" key="1">
    <source>
        <dbReference type="ARBA" id="ARBA00004496"/>
    </source>
</evidence>
<dbReference type="RefSeq" id="WP_073121194.1">
    <property type="nucleotide sequence ID" value="NZ_FRAA01000002.1"/>
</dbReference>
<accession>A0A1M6NL40</accession>
<keyword evidence="7 12" id="KW-0315">Glutamine amidotransferase</keyword>
<keyword evidence="9 12" id="KW-0456">Lyase</keyword>
<name>A0A1M6NL40_REIAG</name>
<comment type="subunit">
    <text evidence="3 12">Heterodimer of HisH and HisF.</text>
</comment>
<dbReference type="Pfam" id="PF00117">
    <property type="entry name" value="GATase"/>
    <property type="match status" value="1"/>
</dbReference>
<protein>
    <recommendedName>
        <fullName evidence="12">Imidazole glycerol phosphate synthase subunit HisH</fullName>
        <ecNumber evidence="12">4.3.2.10</ecNumber>
    </recommendedName>
    <alternativeName>
        <fullName evidence="12">IGP synthase glutaminase subunit</fullName>
        <ecNumber evidence="12">3.5.1.2</ecNumber>
    </alternativeName>
    <alternativeName>
        <fullName evidence="12">IGP synthase subunit HisH</fullName>
    </alternativeName>
    <alternativeName>
        <fullName evidence="12">ImGP synthase subunit HisH</fullName>
        <shortName evidence="12">IGPS subunit HisH</shortName>
    </alternativeName>
</protein>
<dbReference type="PANTHER" id="PTHR42701:SF1">
    <property type="entry name" value="IMIDAZOLE GLYCEROL PHOSPHATE SYNTHASE SUBUNIT HISH"/>
    <property type="match status" value="1"/>
</dbReference>
<dbReference type="GO" id="GO:0016829">
    <property type="term" value="F:lyase activity"/>
    <property type="evidence" value="ECO:0007669"/>
    <property type="project" value="UniProtKB-KW"/>
</dbReference>
<feature type="active site" evidence="12 13">
    <location>
        <position position="179"/>
    </location>
</feature>
<dbReference type="NCBIfam" id="TIGR01855">
    <property type="entry name" value="IMP_synth_hisH"/>
    <property type="match status" value="1"/>
</dbReference>
<dbReference type="PIRSF" id="PIRSF000495">
    <property type="entry name" value="Amidotransf_hisH"/>
    <property type="match status" value="1"/>
</dbReference>
<evidence type="ECO:0000256" key="8">
    <source>
        <dbReference type="ARBA" id="ARBA00023102"/>
    </source>
</evidence>
<evidence type="ECO:0000256" key="4">
    <source>
        <dbReference type="ARBA" id="ARBA00022490"/>
    </source>
</evidence>
<reference evidence="16" key="1">
    <citation type="submission" date="2016-11" db="EMBL/GenBank/DDBJ databases">
        <authorList>
            <person name="Varghese N."/>
            <person name="Submissions S."/>
        </authorList>
    </citation>
    <scope>NUCLEOTIDE SEQUENCE [LARGE SCALE GENOMIC DNA]</scope>
    <source>
        <strain evidence="16">DSM 26134</strain>
    </source>
</reference>
<dbReference type="UniPathway" id="UPA00031">
    <property type="reaction ID" value="UER00010"/>
</dbReference>
<keyword evidence="16" id="KW-1185">Reference proteome</keyword>
<evidence type="ECO:0000313" key="15">
    <source>
        <dbReference type="EMBL" id="SHJ96232.1"/>
    </source>
</evidence>
<feature type="active site" description="Nucleophile" evidence="12 13">
    <location>
        <position position="78"/>
    </location>
</feature>
<dbReference type="SUPFAM" id="SSF52317">
    <property type="entry name" value="Class I glutamine amidotransferase-like"/>
    <property type="match status" value="1"/>
</dbReference>